<gene>
    <name evidence="2" type="ORF">NQ314_011948</name>
</gene>
<feature type="domain" description="PiggyBac transposable element-derived protein" evidence="1">
    <location>
        <begin position="10"/>
        <end position="161"/>
    </location>
</feature>
<sequence>MAVLVNTNIFAAQNNAASASTSTENRTPRLNKWVETDAEEIRKFSEIVVWMGLMQLPKLRDYWSTKRIYNKRVPKIINCNRSELSLAMFHLLNNEQPRDPEDRLFKISKFLGIMEKNFKESYIPEEQVCIDESNIPFRGRIYFRQYIPNKRHKYGIKVFKFRVNGGYT</sequence>
<comment type="caution">
    <text evidence="2">The sequence shown here is derived from an EMBL/GenBank/DDBJ whole genome shotgun (WGS) entry which is preliminary data.</text>
</comment>
<dbReference type="Pfam" id="PF13843">
    <property type="entry name" value="DDE_Tnp_1_7"/>
    <property type="match status" value="1"/>
</dbReference>
<name>A0AAV8XH10_9CUCU</name>
<evidence type="ECO:0000313" key="2">
    <source>
        <dbReference type="EMBL" id="KAJ8937309.1"/>
    </source>
</evidence>
<proteinExistence type="predicted"/>
<dbReference type="PANTHER" id="PTHR46599">
    <property type="entry name" value="PIGGYBAC TRANSPOSABLE ELEMENT-DERIVED PROTEIN 4"/>
    <property type="match status" value="1"/>
</dbReference>
<evidence type="ECO:0000313" key="3">
    <source>
        <dbReference type="Proteomes" id="UP001162156"/>
    </source>
</evidence>
<dbReference type="AlphaFoldDB" id="A0AAV8XH10"/>
<keyword evidence="3" id="KW-1185">Reference proteome</keyword>
<dbReference type="PANTHER" id="PTHR46599:SF3">
    <property type="entry name" value="PIGGYBAC TRANSPOSABLE ELEMENT-DERIVED PROTEIN 4"/>
    <property type="match status" value="1"/>
</dbReference>
<organism evidence="2 3">
    <name type="scientific">Rhamnusium bicolor</name>
    <dbReference type="NCBI Taxonomy" id="1586634"/>
    <lineage>
        <taxon>Eukaryota</taxon>
        <taxon>Metazoa</taxon>
        <taxon>Ecdysozoa</taxon>
        <taxon>Arthropoda</taxon>
        <taxon>Hexapoda</taxon>
        <taxon>Insecta</taxon>
        <taxon>Pterygota</taxon>
        <taxon>Neoptera</taxon>
        <taxon>Endopterygota</taxon>
        <taxon>Coleoptera</taxon>
        <taxon>Polyphaga</taxon>
        <taxon>Cucujiformia</taxon>
        <taxon>Chrysomeloidea</taxon>
        <taxon>Cerambycidae</taxon>
        <taxon>Lepturinae</taxon>
        <taxon>Rhagiini</taxon>
        <taxon>Rhamnusium</taxon>
    </lineage>
</organism>
<accession>A0AAV8XH10</accession>
<dbReference type="EMBL" id="JANEYF010003324">
    <property type="protein sequence ID" value="KAJ8937309.1"/>
    <property type="molecule type" value="Genomic_DNA"/>
</dbReference>
<protein>
    <recommendedName>
        <fullName evidence="1">PiggyBac transposable element-derived protein domain-containing protein</fullName>
    </recommendedName>
</protein>
<dbReference type="Proteomes" id="UP001162156">
    <property type="component" value="Unassembled WGS sequence"/>
</dbReference>
<evidence type="ECO:0000259" key="1">
    <source>
        <dbReference type="Pfam" id="PF13843"/>
    </source>
</evidence>
<reference evidence="2" key="1">
    <citation type="journal article" date="2023" name="Insect Mol. Biol.">
        <title>Genome sequencing provides insights into the evolution of gene families encoding plant cell wall-degrading enzymes in longhorned beetles.</title>
        <authorList>
            <person name="Shin N.R."/>
            <person name="Okamura Y."/>
            <person name="Kirsch R."/>
            <person name="Pauchet Y."/>
        </authorList>
    </citation>
    <scope>NUCLEOTIDE SEQUENCE</scope>
    <source>
        <strain evidence="2">RBIC_L_NR</strain>
    </source>
</reference>
<dbReference type="InterPro" id="IPR029526">
    <property type="entry name" value="PGBD"/>
</dbReference>